<dbReference type="InterPro" id="IPR049059">
    <property type="entry name" value="NAD_Glu_DH_HM1"/>
</dbReference>
<dbReference type="InterPro" id="IPR036291">
    <property type="entry name" value="NAD(P)-bd_dom_sf"/>
</dbReference>
<dbReference type="Pfam" id="PF21076">
    <property type="entry name" value="GDH_ACT2"/>
    <property type="match status" value="1"/>
</dbReference>
<dbReference type="InterPro" id="IPR049058">
    <property type="entry name" value="NAD_Glu_DH_HM2"/>
</dbReference>
<protein>
    <submittedName>
        <fullName evidence="8">NAD-glutamate dehydrogenase</fullName>
    </submittedName>
</protein>
<reference evidence="8 9" key="1">
    <citation type="submission" date="2022-05" db="EMBL/GenBank/DDBJ databases">
        <title>Luteimonas sp. SX5, whole genome shotgun sequencing project.</title>
        <authorList>
            <person name="Zhao G."/>
            <person name="Shen L."/>
        </authorList>
    </citation>
    <scope>NUCLEOTIDE SEQUENCE [LARGE SCALE GENOMIC DNA]</scope>
    <source>
        <strain evidence="8 9">SX5</strain>
    </source>
</reference>
<feature type="domain" description="NAD-glutamate dehydrogenase ACT2" evidence="6">
    <location>
        <begin position="478"/>
        <end position="567"/>
    </location>
</feature>
<evidence type="ECO:0000259" key="7">
    <source>
        <dbReference type="Pfam" id="PF21077"/>
    </source>
</evidence>
<organism evidence="8 9">
    <name type="scientific">Luteimonas galliterrae</name>
    <dbReference type="NCBI Taxonomy" id="2940486"/>
    <lineage>
        <taxon>Bacteria</taxon>
        <taxon>Pseudomonadati</taxon>
        <taxon>Pseudomonadota</taxon>
        <taxon>Gammaproteobacteria</taxon>
        <taxon>Lysobacterales</taxon>
        <taxon>Lysobacteraceae</taxon>
        <taxon>Luteimonas</taxon>
    </lineage>
</organism>
<evidence type="ECO:0000259" key="4">
    <source>
        <dbReference type="Pfam" id="PF21074"/>
    </source>
</evidence>
<evidence type="ECO:0000256" key="1">
    <source>
        <dbReference type="ARBA" id="ARBA00023002"/>
    </source>
</evidence>
<evidence type="ECO:0000313" key="8">
    <source>
        <dbReference type="EMBL" id="MCL1633752.1"/>
    </source>
</evidence>
<dbReference type="Pfam" id="PF21073">
    <property type="entry name" value="GDH_HM1"/>
    <property type="match status" value="1"/>
</dbReference>
<sequence>MRRRCRSSAISATPRSPKSTRAPARSSGWSSPVTKPAYAEPRRRERRRAAPRAFFHRTTVPMSSKSTKKASVPVAAARKPSAPQDKAGASLLQPIFDAIRKLAGKARQEDASAFASAFYYRMTADELPLHSPAGWAALANDFLDFARTRKPGKPELRLFNSNMKEHGWESPHTVLQIVNDDMPFLVDSVTMALAELGIGVHVLGHPVVQIARDKAGKLTAVGEGKPESLMHLEIDRQQVAAIPAIETKIRDVLGDVRSIVDDWDAMRQKMQQVADGLGARRMPVSDAGRKEAQEFLRWAADDHFTFFGYREYQVKKKGGDDVLAVVEGSGLGLLHGKDLGKPRLLKSLAAHYMPQSGSVDALILTKTNARSTVHRPGYMDYIGVLEFDDKGRPVAEQRFLGLYTSSAYNRRPWEIPLVRERYEHVMRESGLRSNSHSGKALKHILETLPRDELFQSNEEELYRTGMGILGLQERVRSKLFLRRDRYGRFFSVLVYIPRDRFNTDVRLRIERMLRRALHGEQVDTSVVLGESPLAQLHLIIRPKSGEAIEIDSAELETRLTQIVRNWQDELRDQLVVRHGEERGLKLANRYGRALPAGYIEEVTPAVAASDAEHLSALTGPDDLRLSLQRSRRRNESSLRFKLYRYNDDIPLSDALPMMENMGLRVLSEHPYRMEIEDQVVYIQDFEVEGVRDDFDIDSVDENFEEAFAQIWRGAAENDGFNRLVLAAGLTWRQVAMLRGYCKYLLQVGVPFSQAYVEATFARYPLLARLLVELFEAKFDPCTGLESKAQIKQGVERFSKQLQSLVGQDEAAQAALAPVLEARGSDRGTQYENTRIALKSLLDRVASLDEDRILRSFIGVIDATLRTSYYQTRDGKPGDCISYKFDSAKVPDLPKPRPYREIFVYGARVEGVHLRFGPVARGGLRWSDRREDFRTEVLGLVKAQMVKNTVIVPVGSKGGFFAKRPPAGGDRDAVLAEGIACYKMFINGLLDITDNIAPDGKIVPPKDVVRHDGDDPYLVVAADKGTATFSDIANGIAREHGFWLDDAFASGGSVGYDHKAMGITAKGAWESVKRHFRAMGRDSQKQDFTVVGIGDMSGDVFGNGMLLSKHIRLLAAFDHRHIFLDPNPDAATTFKERQRMFKLPRSSWDDYDKKLISKGGGVYPRSAKSIPLSPEIKAALGIDSGIGAMSPVELLSAILKAPVDLLWNGGIGTYVKASSETHADVGDRANNALRVNGSDLRCKVVGEGGNLGLTQLGRIEAALHGVLLNTDFIDNSAGVDTSDHEVNIKILLNGQVQAKKLKVEDRNKLLASMTDEVANLVLNDNYRQNQAISLMERMSLTRLGSKQHFIRTLESQGLLDRQIEFLPSDAELAERKARGTGLTRPELSVLLSYAKLVAFQQLLESDVPEDPYLSKELVRYFPVPLQQKYAKAMEQHRLKREIIATAVTNSTINRMGATFLLRMQEDSGRTPGEVAKAFTITRETLDARELWTQIDALDGKVSESTQIDALQVIWTLQRSFTRWLLARPGAIPDIATAVSRYHDGFKDIRAGKNILPDSQRPAYEASLQDWKAKGVPDELAGQLGALPYLEPSCDIIEVARERKLKTVEVAKVHFRLGEALRLPWLVEQIDKLVVDGRWHAVARGVLRDELATQQRILVGQVLAMPGADADAKVKHWLERDDASLRFTLAMLNELAAQKSLDYPTASVAVQRLSQLASRG</sequence>
<name>A0ABT0MFU4_9GAMM</name>
<dbReference type="Pfam" id="PF21077">
    <property type="entry name" value="GDH_ACT3"/>
    <property type="match status" value="1"/>
</dbReference>
<dbReference type="InterPro" id="IPR049064">
    <property type="entry name" value="NAD_Glu_DH_ACT3"/>
</dbReference>
<dbReference type="EMBL" id="JAMBEP010000001">
    <property type="protein sequence ID" value="MCL1633752.1"/>
    <property type="molecule type" value="Genomic_DNA"/>
</dbReference>
<dbReference type="Pfam" id="PF05088">
    <property type="entry name" value="Bac_GDH_CD"/>
    <property type="match status" value="1"/>
</dbReference>
<dbReference type="Pfam" id="PF21075">
    <property type="entry name" value="GDH_ACT1"/>
    <property type="match status" value="1"/>
</dbReference>
<dbReference type="SUPFAM" id="SSF53223">
    <property type="entry name" value="Aminoacid dehydrogenase-like, N-terminal domain"/>
    <property type="match status" value="1"/>
</dbReference>
<dbReference type="Pfam" id="PF21074">
    <property type="entry name" value="GDH_C"/>
    <property type="match status" value="1"/>
</dbReference>
<dbReference type="Pfam" id="PF21079">
    <property type="entry name" value="GDH_HM2"/>
    <property type="match status" value="1"/>
</dbReference>
<dbReference type="PANTHER" id="PTHR43403">
    <property type="entry name" value="NAD-SPECIFIC GLUTAMATE DEHYDROGENASE"/>
    <property type="match status" value="1"/>
</dbReference>
<feature type="region of interest" description="Disordered" evidence="2">
    <location>
        <begin position="1"/>
        <end position="52"/>
    </location>
</feature>
<evidence type="ECO:0000256" key="2">
    <source>
        <dbReference type="SAM" id="MobiDB-lite"/>
    </source>
</evidence>
<dbReference type="InterPro" id="IPR049056">
    <property type="entry name" value="NAD_Glu_DH_HM3"/>
</dbReference>
<feature type="domain" description="NAD-specific glutamate dehydrogenase C-terminal" evidence="4">
    <location>
        <begin position="1378"/>
        <end position="1712"/>
    </location>
</feature>
<dbReference type="Pfam" id="PF21078">
    <property type="entry name" value="GDH_HM3"/>
    <property type="match status" value="1"/>
</dbReference>
<evidence type="ECO:0000313" key="9">
    <source>
        <dbReference type="Proteomes" id="UP001431217"/>
    </source>
</evidence>
<keyword evidence="1" id="KW-0560">Oxidoreductase</keyword>
<dbReference type="InterPro" id="IPR049062">
    <property type="entry name" value="NAD_Glu_DH_ACT2"/>
</dbReference>
<feature type="domain" description="NAD-glutamate dehydrogenase N-terminal ACT1" evidence="5">
    <location>
        <begin position="114"/>
        <end position="242"/>
    </location>
</feature>
<dbReference type="InterPro" id="IPR048381">
    <property type="entry name" value="GDH_C"/>
</dbReference>
<keyword evidence="9" id="KW-1185">Reference proteome</keyword>
<feature type="domain" description="NAD-glutamate dehydrogenase ACT3" evidence="7">
    <location>
        <begin position="622"/>
        <end position="698"/>
    </location>
</feature>
<evidence type="ECO:0000259" key="6">
    <source>
        <dbReference type="Pfam" id="PF21076"/>
    </source>
</evidence>
<feature type="compositionally biased region" description="Polar residues" evidence="2">
    <location>
        <begin position="8"/>
        <end position="19"/>
    </location>
</feature>
<dbReference type="SUPFAM" id="SSF51735">
    <property type="entry name" value="NAD(P)-binding Rossmann-fold domains"/>
    <property type="match status" value="1"/>
</dbReference>
<dbReference type="InterPro" id="IPR046346">
    <property type="entry name" value="Aminoacid_DH-like_N_sf"/>
</dbReference>
<dbReference type="PANTHER" id="PTHR43403:SF1">
    <property type="entry name" value="NAD-SPECIFIC GLUTAMATE DEHYDROGENASE"/>
    <property type="match status" value="1"/>
</dbReference>
<accession>A0ABT0MFU4</accession>
<dbReference type="Gene3D" id="3.40.50.720">
    <property type="entry name" value="NAD(P)-binding Rossmann-like Domain"/>
    <property type="match status" value="1"/>
</dbReference>
<dbReference type="InterPro" id="IPR007780">
    <property type="entry name" value="NAD_Glu_DH_bac"/>
</dbReference>
<evidence type="ECO:0000259" key="3">
    <source>
        <dbReference type="Pfam" id="PF05088"/>
    </source>
</evidence>
<dbReference type="InterPro" id="IPR024727">
    <property type="entry name" value="NAD_Glu_DH_N_ACT1"/>
</dbReference>
<comment type="caution">
    <text evidence="8">The sequence shown here is derived from an EMBL/GenBank/DDBJ whole genome shotgun (WGS) entry which is preliminary data.</text>
</comment>
<gene>
    <name evidence="8" type="ORF">M2650_03715</name>
</gene>
<feature type="domain" description="NAD-glutamate dehydrogenase catalytic" evidence="3">
    <location>
        <begin position="837"/>
        <end position="1333"/>
    </location>
</feature>
<dbReference type="InterPro" id="IPR028971">
    <property type="entry name" value="NAD-GDH_cat"/>
</dbReference>
<proteinExistence type="predicted"/>
<dbReference type="Proteomes" id="UP001431217">
    <property type="component" value="Unassembled WGS sequence"/>
</dbReference>
<evidence type="ECO:0000259" key="5">
    <source>
        <dbReference type="Pfam" id="PF21075"/>
    </source>
</evidence>